<gene>
    <name evidence="2" type="ORF">C5167_018860</name>
</gene>
<dbReference type="Proteomes" id="UP000316621">
    <property type="component" value="Chromosome 2"/>
</dbReference>
<evidence type="ECO:0000256" key="1">
    <source>
        <dbReference type="SAM" id="MobiDB-lite"/>
    </source>
</evidence>
<feature type="region of interest" description="Disordered" evidence="1">
    <location>
        <begin position="25"/>
        <end position="128"/>
    </location>
</feature>
<dbReference type="Gramene" id="RZC50433">
    <property type="protein sequence ID" value="RZC50433"/>
    <property type="gene ID" value="C5167_018860"/>
</dbReference>
<reference evidence="2 3" key="1">
    <citation type="journal article" date="2018" name="Science">
        <title>The opium poppy genome and morphinan production.</title>
        <authorList>
            <person name="Guo L."/>
            <person name="Winzer T."/>
            <person name="Yang X."/>
            <person name="Li Y."/>
            <person name="Ning Z."/>
            <person name="He Z."/>
            <person name="Teodor R."/>
            <person name="Lu Y."/>
            <person name="Bowser T.A."/>
            <person name="Graham I.A."/>
            <person name="Ye K."/>
        </authorList>
    </citation>
    <scope>NUCLEOTIDE SEQUENCE [LARGE SCALE GENOMIC DNA]</scope>
    <source>
        <strain evidence="3">cv. HN1</strain>
        <tissue evidence="2">Leaves</tissue>
    </source>
</reference>
<dbReference type="AlphaFoldDB" id="A0A4Y7INH6"/>
<protein>
    <submittedName>
        <fullName evidence="2">Uncharacterized protein</fullName>
    </submittedName>
</protein>
<feature type="compositionally biased region" description="Polar residues" evidence="1">
    <location>
        <begin position="66"/>
        <end position="79"/>
    </location>
</feature>
<name>A0A4Y7INH6_PAPSO</name>
<accession>A0A4Y7INH6</accession>
<evidence type="ECO:0000313" key="3">
    <source>
        <dbReference type="Proteomes" id="UP000316621"/>
    </source>
</evidence>
<sequence>MTYNTRSQKHLSSVPVTFHSDLISQKHQEWSSSKDSDKQSEEVVSDYEDELTQEESEDSVDVNLASERTSSQLRCTSRQLRPIRNRSRTTEQSEDSGSENLAAQLTSRKLSPVRNQSHTTELEDSAESCHIQRHIPVQDVSVQPLQMERTKTVNLEDSSARQSENAKVTMTEEDYSAYLRDVSNSSLHADGRKQISLFNKESETKKTTMSSNEHL</sequence>
<keyword evidence="3" id="KW-1185">Reference proteome</keyword>
<organism evidence="2 3">
    <name type="scientific">Papaver somniferum</name>
    <name type="common">Opium poppy</name>
    <dbReference type="NCBI Taxonomy" id="3469"/>
    <lineage>
        <taxon>Eukaryota</taxon>
        <taxon>Viridiplantae</taxon>
        <taxon>Streptophyta</taxon>
        <taxon>Embryophyta</taxon>
        <taxon>Tracheophyta</taxon>
        <taxon>Spermatophyta</taxon>
        <taxon>Magnoliopsida</taxon>
        <taxon>Ranunculales</taxon>
        <taxon>Papaveraceae</taxon>
        <taxon>Papaveroideae</taxon>
        <taxon>Papaver</taxon>
    </lineage>
</organism>
<evidence type="ECO:0000313" key="2">
    <source>
        <dbReference type="EMBL" id="RZC50433.1"/>
    </source>
</evidence>
<feature type="compositionally biased region" description="Basic and acidic residues" evidence="1">
    <location>
        <begin position="25"/>
        <end position="41"/>
    </location>
</feature>
<proteinExistence type="predicted"/>
<dbReference type="EMBL" id="CM010716">
    <property type="protein sequence ID" value="RZC50433.1"/>
    <property type="molecule type" value="Genomic_DNA"/>
</dbReference>
<feature type="compositionally biased region" description="Acidic residues" evidence="1">
    <location>
        <begin position="43"/>
        <end position="60"/>
    </location>
</feature>
<feature type="compositionally biased region" description="Polar residues" evidence="1">
    <location>
        <begin position="98"/>
        <end position="119"/>
    </location>
</feature>